<reference evidence="4" key="1">
    <citation type="submission" date="2016-04" db="EMBL/GenBank/DDBJ databases">
        <authorList>
            <person name="Antunes L.P."/>
            <person name="Martins L.F."/>
            <person name="Pereira R.V."/>
            <person name="Thomas A.M."/>
            <person name="Barbosa D."/>
            <person name="Nascimento L."/>
            <person name="Silva G.M."/>
            <person name="Condomitti G.W."/>
            <person name="Digiampietri L.A."/>
            <person name="Lombardi K.C."/>
            <person name="Ramos P.L."/>
            <person name="Quaggio R.B."/>
            <person name="Oliveira J.C."/>
            <person name="Pascon R.C."/>
            <person name="Cruz J.B."/>
            <person name="Silva A.M."/>
            <person name="Setubal J.C."/>
        </authorList>
    </citation>
    <scope>NUCLEOTIDE SEQUENCE [LARGE SCALE GENOMIC DNA]</scope>
</reference>
<dbReference type="Gene3D" id="2.60.120.10">
    <property type="entry name" value="Jelly Rolls"/>
    <property type="match status" value="1"/>
</dbReference>
<organism evidence="3 4">
    <name type="scientific">Symbiobacterium thermophilum</name>
    <dbReference type="NCBI Taxonomy" id="2734"/>
    <lineage>
        <taxon>Bacteria</taxon>
        <taxon>Bacillati</taxon>
        <taxon>Bacillota</taxon>
        <taxon>Clostridia</taxon>
        <taxon>Eubacteriales</taxon>
        <taxon>Symbiobacteriaceae</taxon>
        <taxon>Symbiobacterium</taxon>
    </lineage>
</organism>
<evidence type="ECO:0000313" key="3">
    <source>
        <dbReference type="EMBL" id="OTA41632.1"/>
    </source>
</evidence>
<feature type="domain" description="Cupin type-2" evidence="1">
    <location>
        <begin position="32"/>
        <end position="97"/>
    </location>
</feature>
<sequence>MQVQLIRSPKPTADGVSVEMIHSCQDMRVLLIQLSPGGEVPLATSSSSVSLQVVSGRCELVAGCEWVAAAAGTIWFYPPGEPFGVRATGEPATVLATYAPRP</sequence>
<dbReference type="Proteomes" id="UP000732377">
    <property type="component" value="Unassembled WGS sequence"/>
</dbReference>
<dbReference type="EMBL" id="LWLV01000318">
    <property type="protein sequence ID" value="OTA41632.1"/>
    <property type="molecule type" value="Genomic_DNA"/>
</dbReference>
<accession>A0A1Y2T570</accession>
<reference evidence="3" key="2">
    <citation type="submission" date="2016-04" db="EMBL/GenBank/DDBJ databases">
        <authorList>
            <person name="Evans L.H."/>
            <person name="Alamgir A."/>
            <person name="Owens N."/>
            <person name="Weber N.D."/>
            <person name="Virtaneva K."/>
            <person name="Barbian K."/>
            <person name="Babar A."/>
            <person name="Rosenke K."/>
        </authorList>
    </citation>
    <scope>NUCLEOTIDE SEQUENCE [LARGE SCALE GENOMIC DNA]</scope>
    <source>
        <strain evidence="3">G2</strain>
    </source>
</reference>
<dbReference type="RefSeq" id="WP_011197062.1">
    <property type="nucleotide sequence ID" value="NZ_JACSIR010000013.1"/>
</dbReference>
<evidence type="ECO:0000313" key="4">
    <source>
        <dbReference type="Proteomes" id="UP000194267"/>
    </source>
</evidence>
<dbReference type="Proteomes" id="UP000194267">
    <property type="component" value="Unassembled WGS sequence"/>
</dbReference>
<reference evidence="2" key="3">
    <citation type="submission" date="2017-11" db="EMBL/GenBank/DDBJ databases">
        <title>Three new genomes from thermophilic consortium.</title>
        <authorList>
            <person name="Quaggio R."/>
            <person name="Amgarten D."/>
            <person name="Setubal J.C."/>
        </authorList>
    </citation>
    <scope>NUCLEOTIDE SEQUENCE</scope>
    <source>
        <strain evidence="2">ZCTH01-B2</strain>
    </source>
</reference>
<protein>
    <recommendedName>
        <fullName evidence="1">Cupin type-2 domain-containing protein</fullName>
    </recommendedName>
</protein>
<dbReference type="InterPro" id="IPR014710">
    <property type="entry name" value="RmlC-like_jellyroll"/>
</dbReference>
<dbReference type="InterPro" id="IPR013096">
    <property type="entry name" value="Cupin_2"/>
</dbReference>
<dbReference type="Pfam" id="PF07883">
    <property type="entry name" value="Cupin_2"/>
    <property type="match status" value="1"/>
</dbReference>
<dbReference type="InterPro" id="IPR011051">
    <property type="entry name" value="RmlC_Cupin_sf"/>
</dbReference>
<dbReference type="EMBL" id="PIUK01000326">
    <property type="protein sequence ID" value="MBY6278057.1"/>
    <property type="molecule type" value="Genomic_DNA"/>
</dbReference>
<evidence type="ECO:0000259" key="1">
    <source>
        <dbReference type="Pfam" id="PF07883"/>
    </source>
</evidence>
<proteinExistence type="predicted"/>
<evidence type="ECO:0000313" key="2">
    <source>
        <dbReference type="EMBL" id="MBY6278057.1"/>
    </source>
</evidence>
<name>A0A1Y2T570_SYMTR</name>
<comment type="caution">
    <text evidence="3">The sequence shown here is derived from an EMBL/GenBank/DDBJ whole genome shotgun (WGS) entry which is preliminary data.</text>
</comment>
<gene>
    <name evidence="3" type="ORF">A6D92_05035</name>
    <name evidence="2" type="ORF">CWE10_18125</name>
</gene>
<dbReference type="SUPFAM" id="SSF51182">
    <property type="entry name" value="RmlC-like cupins"/>
    <property type="match status" value="1"/>
</dbReference>
<dbReference type="AlphaFoldDB" id="A0A1Y2T570"/>